<dbReference type="SMART" id="SM00460">
    <property type="entry name" value="TGc"/>
    <property type="match status" value="1"/>
</dbReference>
<sequence>MYNSLKRLVIIILAAVLFVSVPETSSIAAAAESDSFLDESELANGIITVDYPVKESDAYVVRTIKEDSIYVYNYSDGIRIPLQGGKGTYKVQLLAPVGGQNYTLKAEQTVEYKNEDSKNLYLQSNIIVNWDSAKKTVKKAEELTADSTTDTEKVLAIYNYIVKNIKYDYKKAATVQNLYFSNADGTLEKKTGICYDYSVLFASMLRSVGVPAKVTMGTSKDITGYHAWNQVYIKETDKWITVDTTADAGQSISKNTLSAISKKISRYSTEKQY</sequence>
<dbReference type="Proteomes" id="UP000184612">
    <property type="component" value="Unassembled WGS sequence"/>
</dbReference>
<dbReference type="PANTHER" id="PTHR33490">
    <property type="entry name" value="BLR5614 PROTEIN-RELATED"/>
    <property type="match status" value="1"/>
</dbReference>
<dbReference type="PANTHER" id="PTHR33490:SF3">
    <property type="entry name" value="CONSERVED INTEGRAL MEMBRANE PROTEIN"/>
    <property type="match status" value="1"/>
</dbReference>
<dbReference type="Pfam" id="PF01841">
    <property type="entry name" value="Transglut_core"/>
    <property type="match status" value="1"/>
</dbReference>
<dbReference type="AlphaFoldDB" id="A0A1M7Y7I6"/>
<protein>
    <submittedName>
        <fullName evidence="2">Transglutaminase-like superfamily protein</fullName>
    </submittedName>
</protein>
<dbReference type="InterPro" id="IPR038765">
    <property type="entry name" value="Papain-like_cys_pep_sf"/>
</dbReference>
<keyword evidence="3" id="KW-1185">Reference proteome</keyword>
<feature type="domain" description="Transglutaminase-like" evidence="1">
    <location>
        <begin position="186"/>
        <end position="246"/>
    </location>
</feature>
<dbReference type="OrthoDB" id="1817605at2"/>
<dbReference type="RefSeq" id="WP_084558572.1">
    <property type="nucleotide sequence ID" value="NZ_FRFD01000005.1"/>
</dbReference>
<dbReference type="STRING" id="1121345.SAMN02745217_01876"/>
<evidence type="ECO:0000313" key="3">
    <source>
        <dbReference type="Proteomes" id="UP000184612"/>
    </source>
</evidence>
<organism evidence="2 3">
    <name type="scientific">Anaerocolumna xylanovorans DSM 12503</name>
    <dbReference type="NCBI Taxonomy" id="1121345"/>
    <lineage>
        <taxon>Bacteria</taxon>
        <taxon>Bacillati</taxon>
        <taxon>Bacillota</taxon>
        <taxon>Clostridia</taxon>
        <taxon>Lachnospirales</taxon>
        <taxon>Lachnospiraceae</taxon>
        <taxon>Anaerocolumna</taxon>
    </lineage>
</organism>
<dbReference type="SUPFAM" id="SSF54001">
    <property type="entry name" value="Cysteine proteinases"/>
    <property type="match status" value="1"/>
</dbReference>
<accession>A0A1M7Y7I6</accession>
<dbReference type="InterPro" id="IPR002931">
    <property type="entry name" value="Transglutaminase-like"/>
</dbReference>
<proteinExistence type="predicted"/>
<evidence type="ECO:0000313" key="2">
    <source>
        <dbReference type="EMBL" id="SHO48496.1"/>
    </source>
</evidence>
<reference evidence="2 3" key="1">
    <citation type="submission" date="2016-12" db="EMBL/GenBank/DDBJ databases">
        <authorList>
            <person name="Song W.-J."/>
            <person name="Kurnit D.M."/>
        </authorList>
    </citation>
    <scope>NUCLEOTIDE SEQUENCE [LARGE SCALE GENOMIC DNA]</scope>
    <source>
        <strain evidence="2 3">DSM 12503</strain>
    </source>
</reference>
<gene>
    <name evidence="2" type="ORF">SAMN02745217_01876</name>
</gene>
<evidence type="ECO:0000259" key="1">
    <source>
        <dbReference type="SMART" id="SM00460"/>
    </source>
</evidence>
<dbReference type="EMBL" id="FRFD01000005">
    <property type="protein sequence ID" value="SHO48496.1"/>
    <property type="molecule type" value="Genomic_DNA"/>
</dbReference>
<name>A0A1M7Y7I6_9FIRM</name>
<dbReference type="Gene3D" id="3.10.620.30">
    <property type="match status" value="1"/>
</dbReference>